<protein>
    <submittedName>
        <fullName evidence="2">DUF47 family protein</fullName>
    </submittedName>
</protein>
<comment type="similarity">
    <text evidence="1">Belongs to the UPF0111 family.</text>
</comment>
<dbReference type="Proteomes" id="UP000471521">
    <property type="component" value="Unassembled WGS sequence"/>
</dbReference>
<dbReference type="EMBL" id="WUUU01000080">
    <property type="protein sequence ID" value="MXR21062.1"/>
    <property type="molecule type" value="Genomic_DNA"/>
</dbReference>
<dbReference type="InterPro" id="IPR018445">
    <property type="entry name" value="Put_Phosphate_transp_reg"/>
</dbReference>
<evidence type="ECO:0000313" key="2">
    <source>
        <dbReference type="EMBL" id="MXR21062.1"/>
    </source>
</evidence>
<dbReference type="Pfam" id="PF01865">
    <property type="entry name" value="PhoU_div"/>
    <property type="match status" value="1"/>
</dbReference>
<name>A0A6B0SQ14_9EURY</name>
<comment type="caution">
    <text evidence="2">The sequence shown here is derived from an EMBL/GenBank/DDBJ whole genome shotgun (WGS) entry which is preliminary data.</text>
</comment>
<gene>
    <name evidence="2" type="ORF">GRX66_10760</name>
</gene>
<dbReference type="OrthoDB" id="337588at2157"/>
<evidence type="ECO:0000256" key="1">
    <source>
        <dbReference type="ARBA" id="ARBA00008591"/>
    </source>
</evidence>
<evidence type="ECO:0000313" key="3">
    <source>
        <dbReference type="Proteomes" id="UP000471521"/>
    </source>
</evidence>
<proteinExistence type="inferred from homology"/>
<dbReference type="Gene3D" id="1.20.58.220">
    <property type="entry name" value="Phosphate transport system protein phou homolog 2, domain 2"/>
    <property type="match status" value="1"/>
</dbReference>
<sequence>MSDSETVVFADRLVSRTETYLDQTEACVALLPELLAAYPDGDYREFVDRISTLESDCDRTNRHLCGLVADADVRDLGIRLTRVHLHASQMIELFNALDEVANAAEQFAVDLDGLRPDLPPDRRDRFDEMAAEAATAMAALRSAVTDYVGVLCNPETSADIAGDVACVRNVESRCDRLRNEAVTAAFDGDAGGDASALVCRELALQLDEVVDAMEDVTDRMVRTTGSELAVDAEPEGAPR</sequence>
<reference evidence="2 3" key="1">
    <citation type="submission" date="2019-12" db="EMBL/GenBank/DDBJ databases">
        <title>Isolation and characterization of three novel carbon monoxide-oxidizing members of Halobacteria from salione crusts and soils.</title>
        <authorList>
            <person name="Myers M.R."/>
            <person name="King G.M."/>
        </authorList>
    </citation>
    <scope>NUCLEOTIDE SEQUENCE [LARGE SCALE GENOMIC DNA]</scope>
    <source>
        <strain evidence="2 3">PCN9</strain>
    </source>
</reference>
<dbReference type="RefSeq" id="WP_159526562.1">
    <property type="nucleotide sequence ID" value="NZ_WUUU01000080.1"/>
</dbReference>
<dbReference type="InterPro" id="IPR038078">
    <property type="entry name" value="PhoU-like_sf"/>
</dbReference>
<dbReference type="AlphaFoldDB" id="A0A6B0SQ14"/>
<organism evidence="2 3">
    <name type="scientific">Halobacterium bonnevillei</name>
    <dbReference type="NCBI Taxonomy" id="2692200"/>
    <lineage>
        <taxon>Archaea</taxon>
        <taxon>Methanobacteriati</taxon>
        <taxon>Methanobacteriota</taxon>
        <taxon>Stenosarchaea group</taxon>
        <taxon>Halobacteria</taxon>
        <taxon>Halobacteriales</taxon>
        <taxon>Halobacteriaceae</taxon>
        <taxon>Halobacterium</taxon>
    </lineage>
</organism>
<keyword evidence="3" id="KW-1185">Reference proteome</keyword>
<accession>A0A6B0SQ14</accession>